<dbReference type="RefSeq" id="WP_124543868.1">
    <property type="nucleotide sequence ID" value="NZ_QUSW01000012.1"/>
</dbReference>
<feature type="transmembrane region" description="Helical" evidence="7">
    <location>
        <begin position="12"/>
        <end position="32"/>
    </location>
</feature>
<dbReference type="GO" id="GO:0055085">
    <property type="term" value="P:transmembrane transport"/>
    <property type="evidence" value="ECO:0007669"/>
    <property type="project" value="InterPro"/>
</dbReference>
<evidence type="ECO:0000256" key="7">
    <source>
        <dbReference type="RuleBase" id="RU363032"/>
    </source>
</evidence>
<reference evidence="9 10" key="2">
    <citation type="submission" date="2018-12" db="EMBL/GenBank/DDBJ databases">
        <title>Rhizobacter gummiphilus sp. nov., a rubber-degrading bacterium isolated from the soil of a botanical garden in Japan.</title>
        <authorList>
            <person name="Shunsuke S.S."/>
        </authorList>
    </citation>
    <scope>NUCLEOTIDE SEQUENCE [LARGE SCALE GENOMIC DNA]</scope>
    <source>
        <strain evidence="9 10">S-16</strain>
    </source>
</reference>
<evidence type="ECO:0000256" key="1">
    <source>
        <dbReference type="ARBA" id="ARBA00004651"/>
    </source>
</evidence>
<gene>
    <name evidence="9" type="ORF">DZC73_28815</name>
</gene>
<dbReference type="PANTHER" id="PTHR30193:SF37">
    <property type="entry name" value="INNER MEMBRANE ABC TRANSPORTER PERMEASE PROTEIN YCJO"/>
    <property type="match status" value="1"/>
</dbReference>
<comment type="similarity">
    <text evidence="7">Belongs to the binding-protein-dependent transport system permease family.</text>
</comment>
<organism evidence="9 10">
    <name type="scientific">Piscinibacter terrae</name>
    <dbReference type="NCBI Taxonomy" id="2496871"/>
    <lineage>
        <taxon>Bacteria</taxon>
        <taxon>Pseudomonadati</taxon>
        <taxon>Pseudomonadota</taxon>
        <taxon>Betaproteobacteria</taxon>
        <taxon>Burkholderiales</taxon>
        <taxon>Sphaerotilaceae</taxon>
        <taxon>Piscinibacter</taxon>
    </lineage>
</organism>
<accession>A0A3N7IQS4</accession>
<dbReference type="PROSITE" id="PS50928">
    <property type="entry name" value="ABC_TM1"/>
    <property type="match status" value="1"/>
</dbReference>
<keyword evidence="6 7" id="KW-0472">Membrane</keyword>
<dbReference type="PANTHER" id="PTHR30193">
    <property type="entry name" value="ABC TRANSPORTER PERMEASE PROTEIN"/>
    <property type="match status" value="1"/>
</dbReference>
<keyword evidence="3" id="KW-1003">Cell membrane</keyword>
<dbReference type="SUPFAM" id="SSF161098">
    <property type="entry name" value="MetI-like"/>
    <property type="match status" value="1"/>
</dbReference>
<dbReference type="OrthoDB" id="8578268at2"/>
<dbReference type="InterPro" id="IPR000515">
    <property type="entry name" value="MetI-like"/>
</dbReference>
<comment type="subcellular location">
    <subcellularLocation>
        <location evidence="1 7">Cell membrane</location>
        <topology evidence="1 7">Multi-pass membrane protein</topology>
    </subcellularLocation>
</comment>
<keyword evidence="2 7" id="KW-0813">Transport</keyword>
<dbReference type="Proteomes" id="UP000267464">
    <property type="component" value="Unassembled WGS sequence"/>
</dbReference>
<feature type="transmembrane region" description="Helical" evidence="7">
    <location>
        <begin position="76"/>
        <end position="97"/>
    </location>
</feature>
<feature type="transmembrane region" description="Helical" evidence="7">
    <location>
        <begin position="264"/>
        <end position="288"/>
    </location>
</feature>
<keyword evidence="10" id="KW-1185">Reference proteome</keyword>
<evidence type="ECO:0000256" key="6">
    <source>
        <dbReference type="ARBA" id="ARBA00023136"/>
    </source>
</evidence>
<feature type="domain" description="ABC transmembrane type-1" evidence="8">
    <location>
        <begin position="72"/>
        <end position="285"/>
    </location>
</feature>
<protein>
    <submittedName>
        <fullName evidence="9">Sugar ABC transporter permease</fullName>
    </submittedName>
</protein>
<evidence type="ECO:0000313" key="9">
    <source>
        <dbReference type="EMBL" id="RQP21242.1"/>
    </source>
</evidence>
<dbReference type="Pfam" id="PF00528">
    <property type="entry name" value="BPD_transp_1"/>
    <property type="match status" value="1"/>
</dbReference>
<evidence type="ECO:0000256" key="3">
    <source>
        <dbReference type="ARBA" id="ARBA00022475"/>
    </source>
</evidence>
<name>A0A3N7IQS4_9BURK</name>
<evidence type="ECO:0000256" key="2">
    <source>
        <dbReference type="ARBA" id="ARBA00022448"/>
    </source>
</evidence>
<dbReference type="EMBL" id="QUSW01000012">
    <property type="protein sequence ID" value="RQP21242.1"/>
    <property type="molecule type" value="Genomic_DNA"/>
</dbReference>
<dbReference type="CDD" id="cd06261">
    <property type="entry name" value="TM_PBP2"/>
    <property type="match status" value="1"/>
</dbReference>
<feature type="transmembrane region" description="Helical" evidence="7">
    <location>
        <begin position="109"/>
        <end position="129"/>
    </location>
</feature>
<dbReference type="AlphaFoldDB" id="A0A3N7IQS4"/>
<evidence type="ECO:0000259" key="8">
    <source>
        <dbReference type="PROSITE" id="PS50928"/>
    </source>
</evidence>
<evidence type="ECO:0000313" key="10">
    <source>
        <dbReference type="Proteomes" id="UP000267464"/>
    </source>
</evidence>
<comment type="caution">
    <text evidence="9">The sequence shown here is derived from an EMBL/GenBank/DDBJ whole genome shotgun (WGS) entry which is preliminary data.</text>
</comment>
<dbReference type="InterPro" id="IPR035906">
    <property type="entry name" value="MetI-like_sf"/>
</dbReference>
<reference evidence="9 10" key="1">
    <citation type="submission" date="2018-08" db="EMBL/GenBank/DDBJ databases">
        <authorList>
            <person name="Khan S.A."/>
            <person name="Jeon C.O."/>
            <person name="Chun B.H."/>
            <person name="Jeong S.E."/>
        </authorList>
    </citation>
    <scope>NUCLEOTIDE SEQUENCE [LARGE SCALE GENOMIC DNA]</scope>
    <source>
        <strain evidence="9 10">S-16</strain>
    </source>
</reference>
<proteinExistence type="inferred from homology"/>
<dbReference type="GO" id="GO:0005886">
    <property type="term" value="C:plasma membrane"/>
    <property type="evidence" value="ECO:0007669"/>
    <property type="project" value="UniProtKB-SubCell"/>
</dbReference>
<dbReference type="Gene3D" id="1.10.3720.10">
    <property type="entry name" value="MetI-like"/>
    <property type="match status" value="1"/>
</dbReference>
<evidence type="ECO:0000256" key="5">
    <source>
        <dbReference type="ARBA" id="ARBA00022989"/>
    </source>
</evidence>
<keyword evidence="4 7" id="KW-0812">Transmembrane</keyword>
<evidence type="ECO:0000256" key="4">
    <source>
        <dbReference type="ARBA" id="ARBA00022692"/>
    </source>
</evidence>
<dbReference type="InterPro" id="IPR051393">
    <property type="entry name" value="ABC_transporter_permease"/>
</dbReference>
<sequence length="294" mass="31850">MSLSPTSRRLAALGPWLYLAPALVVFAMFKFIPMLKGLEMSFYKVNFGGTNEWVGLANFERAVTDPGLRTAVWHTLVYVLGTVALSASIALLLAMALQGQARHLRFLRTAMFLPAVTSAAVLAEVWRILYAPTPDGVINTIIGWAGVAPQGFLSNPDQALAALMGMHVWKHVPYDTVIFVAGLAGVSKELYEAAEVDGANAWQRFVHVTLPGIAPSITIIATLGFIRGFRVFTEVYATTGGGPGGATEVVMTHIYKQGFVELDYGYAAAASFLLFVFTALTTTLYLAWRRRGAQ</sequence>
<keyword evidence="5 7" id="KW-1133">Transmembrane helix</keyword>